<comment type="caution">
    <text evidence="1">The sequence shown here is derived from an EMBL/GenBank/DDBJ whole genome shotgun (WGS) entry which is preliminary data.</text>
</comment>
<proteinExistence type="predicted"/>
<gene>
    <name evidence="1" type="ORF">LCGC14_0164510</name>
</gene>
<accession>A0A0F9VAN9</accession>
<evidence type="ECO:0000313" key="1">
    <source>
        <dbReference type="EMBL" id="KKN96807.1"/>
    </source>
</evidence>
<dbReference type="EMBL" id="LAZR01000062">
    <property type="protein sequence ID" value="KKN96807.1"/>
    <property type="molecule type" value="Genomic_DNA"/>
</dbReference>
<dbReference type="AlphaFoldDB" id="A0A0F9VAN9"/>
<organism evidence="1">
    <name type="scientific">marine sediment metagenome</name>
    <dbReference type="NCBI Taxonomy" id="412755"/>
    <lineage>
        <taxon>unclassified sequences</taxon>
        <taxon>metagenomes</taxon>
        <taxon>ecological metagenomes</taxon>
    </lineage>
</organism>
<protein>
    <submittedName>
        <fullName evidence="1">Uncharacterized protein</fullName>
    </submittedName>
</protein>
<name>A0A0F9VAN9_9ZZZZ</name>
<reference evidence="1" key="1">
    <citation type="journal article" date="2015" name="Nature">
        <title>Complex archaea that bridge the gap between prokaryotes and eukaryotes.</title>
        <authorList>
            <person name="Spang A."/>
            <person name="Saw J.H."/>
            <person name="Jorgensen S.L."/>
            <person name="Zaremba-Niedzwiedzka K."/>
            <person name="Martijn J."/>
            <person name="Lind A.E."/>
            <person name="van Eijk R."/>
            <person name="Schleper C."/>
            <person name="Guy L."/>
            <person name="Ettema T.J."/>
        </authorList>
    </citation>
    <scope>NUCLEOTIDE SEQUENCE</scope>
</reference>
<sequence>MRKPSDEFWAAFRCGGSLVILCEHCGRTHFCTTSGAVDYNEGELEELLEKAKKDPDMYREDGTYSSIEWGYIGGKQSVMHCPCNEEKIAPYEQFIIVHAEQILEYLQSRANKKLRSSQSLMDKVNETLNATEEADNASNRSPE</sequence>